<name>A0ABS2Q286_9BACL</name>
<organism evidence="1 2">
    <name type="scientific">Scopulibacillus daqui</name>
    <dbReference type="NCBI Taxonomy" id="1469162"/>
    <lineage>
        <taxon>Bacteria</taxon>
        <taxon>Bacillati</taxon>
        <taxon>Bacillota</taxon>
        <taxon>Bacilli</taxon>
        <taxon>Bacillales</taxon>
        <taxon>Sporolactobacillaceae</taxon>
        <taxon>Scopulibacillus</taxon>
    </lineage>
</organism>
<accession>A0ABS2Q286</accession>
<reference evidence="1 2" key="1">
    <citation type="submission" date="2021-01" db="EMBL/GenBank/DDBJ databases">
        <title>Genomic Encyclopedia of Type Strains, Phase IV (KMG-IV): sequencing the most valuable type-strain genomes for metagenomic binning, comparative biology and taxonomic classification.</title>
        <authorList>
            <person name="Goeker M."/>
        </authorList>
    </citation>
    <scope>NUCLEOTIDE SEQUENCE [LARGE SCALE GENOMIC DNA]</scope>
    <source>
        <strain evidence="1 2">DSM 28236</strain>
    </source>
</reference>
<comment type="caution">
    <text evidence="1">The sequence shown here is derived from an EMBL/GenBank/DDBJ whole genome shotgun (WGS) entry which is preliminary data.</text>
</comment>
<gene>
    <name evidence="1" type="ORF">JOD45_002639</name>
</gene>
<evidence type="ECO:0000313" key="1">
    <source>
        <dbReference type="EMBL" id="MBM7646411.1"/>
    </source>
</evidence>
<keyword evidence="2" id="KW-1185">Reference proteome</keyword>
<evidence type="ECO:0000313" key="2">
    <source>
        <dbReference type="Proteomes" id="UP000808914"/>
    </source>
</evidence>
<protein>
    <submittedName>
        <fullName evidence="1">Uncharacterized protein</fullName>
    </submittedName>
</protein>
<dbReference type="Proteomes" id="UP000808914">
    <property type="component" value="Unassembled WGS sequence"/>
</dbReference>
<dbReference type="RefSeq" id="WP_205004294.1">
    <property type="nucleotide sequence ID" value="NZ_JAFBER010000020.1"/>
</dbReference>
<proteinExistence type="predicted"/>
<dbReference type="EMBL" id="JAFBER010000020">
    <property type="protein sequence ID" value="MBM7646411.1"/>
    <property type="molecule type" value="Genomic_DNA"/>
</dbReference>
<sequence>MEKIINEIQMEDYTVSLIERAGRQYVKLSSGVHGSVLEIERTKDGVNFRELEIGGADLTYELLALMLILIEADQDLVKEIERINKIRESYRS</sequence>